<sequence length="130" mass="14620">MNYTIPLDAERGSIIKNEAYYVTAFKKFPNKYSGAAFDETTIVDPMIKITKTGDELSKIGDETTYSFEVENIGDLPLEKVKIYDSTFDFDLTSLFLKTTLGVGEKEKVTKSFLIPEEAEDPFLNSVTATY</sequence>
<dbReference type="Proteomes" id="UP000183255">
    <property type="component" value="Unassembled WGS sequence"/>
</dbReference>
<reference evidence="2 3" key="1">
    <citation type="submission" date="2016-10" db="EMBL/GenBank/DDBJ databases">
        <authorList>
            <person name="de Groot N.N."/>
        </authorList>
    </citation>
    <scope>NUCLEOTIDE SEQUENCE [LARGE SCALE GENOMIC DNA]</scope>
    <source>
        <strain evidence="2 3">CGMCC 1.5058</strain>
    </source>
</reference>
<proteinExistence type="predicted"/>
<dbReference type="RefSeq" id="WP_031575406.1">
    <property type="nucleotide sequence ID" value="NZ_FNDZ01000003.1"/>
</dbReference>
<name>A0A1G8LHV4_9CLOT</name>
<evidence type="ECO:0000259" key="1">
    <source>
        <dbReference type="Pfam" id="PF24346"/>
    </source>
</evidence>
<dbReference type="EMBL" id="FNDZ01000003">
    <property type="protein sequence ID" value="SDI55342.1"/>
    <property type="molecule type" value="Genomic_DNA"/>
</dbReference>
<feature type="domain" description="DUF7507" evidence="1">
    <location>
        <begin position="45"/>
        <end position="112"/>
    </location>
</feature>
<dbReference type="AlphaFoldDB" id="A0A1G8LHV4"/>
<dbReference type="InterPro" id="IPR055354">
    <property type="entry name" value="DUF7507"/>
</dbReference>
<organism evidence="2 3">
    <name type="scientific">Proteiniclasticum ruminis</name>
    <dbReference type="NCBI Taxonomy" id="398199"/>
    <lineage>
        <taxon>Bacteria</taxon>
        <taxon>Bacillati</taxon>
        <taxon>Bacillota</taxon>
        <taxon>Clostridia</taxon>
        <taxon>Eubacteriales</taxon>
        <taxon>Clostridiaceae</taxon>
        <taxon>Proteiniclasticum</taxon>
    </lineage>
</organism>
<dbReference type="Pfam" id="PF24346">
    <property type="entry name" value="DUF7507"/>
    <property type="match status" value="1"/>
</dbReference>
<gene>
    <name evidence="2" type="ORF">SAMN05421804_10388</name>
</gene>
<accession>A0A1G8LHV4</accession>
<evidence type="ECO:0000313" key="2">
    <source>
        <dbReference type="EMBL" id="SDI55342.1"/>
    </source>
</evidence>
<evidence type="ECO:0000313" key="3">
    <source>
        <dbReference type="Proteomes" id="UP000183255"/>
    </source>
</evidence>
<protein>
    <recommendedName>
        <fullName evidence="1">DUF7507 domain-containing protein</fullName>
    </recommendedName>
</protein>